<accession>A0A378WJY1</accession>
<organism evidence="1 2">
    <name type="scientific">Neisseria zoodegmatis</name>
    <dbReference type="NCBI Taxonomy" id="326523"/>
    <lineage>
        <taxon>Bacteria</taxon>
        <taxon>Pseudomonadati</taxon>
        <taxon>Pseudomonadota</taxon>
        <taxon>Betaproteobacteria</taxon>
        <taxon>Neisseriales</taxon>
        <taxon>Neisseriaceae</taxon>
        <taxon>Neisseria</taxon>
    </lineage>
</organism>
<dbReference type="RefSeq" id="WP_115133895.1">
    <property type="nucleotide sequence ID" value="NZ_UGRS01000001.1"/>
</dbReference>
<dbReference type="GO" id="GO:0004345">
    <property type="term" value="F:glucose-6-phosphate dehydrogenase activity"/>
    <property type="evidence" value="ECO:0007669"/>
    <property type="project" value="UniProtKB-EC"/>
</dbReference>
<dbReference type="AlphaFoldDB" id="A0A378WJY1"/>
<dbReference type="Proteomes" id="UP000254055">
    <property type="component" value="Unassembled WGS sequence"/>
</dbReference>
<reference evidence="1 2" key="1">
    <citation type="submission" date="2018-06" db="EMBL/GenBank/DDBJ databases">
        <authorList>
            <consortium name="Pathogen Informatics"/>
            <person name="Doyle S."/>
        </authorList>
    </citation>
    <scope>NUCLEOTIDE SEQUENCE [LARGE SCALE GENOMIC DNA]</scope>
    <source>
        <strain evidence="1 2">NCTC12229</strain>
    </source>
</reference>
<dbReference type="Pfam" id="PF10786">
    <property type="entry name" value="HI_0552"/>
    <property type="match status" value="1"/>
</dbReference>
<evidence type="ECO:0000313" key="2">
    <source>
        <dbReference type="Proteomes" id="UP000254055"/>
    </source>
</evidence>
<keyword evidence="1" id="KW-0560">Oxidoreductase</keyword>
<evidence type="ECO:0000313" key="1">
    <source>
        <dbReference type="EMBL" id="SUA36773.1"/>
    </source>
</evidence>
<name>A0A378WJY1_9NEIS</name>
<dbReference type="InterPro" id="IPR019722">
    <property type="entry name" value="HI_0552_fam"/>
</dbReference>
<gene>
    <name evidence="1" type="ORF">NCTC12229_01202</name>
</gene>
<dbReference type="EC" id="1.1.1.49" evidence="1"/>
<dbReference type="OrthoDB" id="2360289at2"/>
<sequence>MLTARHCDLFNLPFFQFAQLKKYQPETIPQIKADYKAAWQDWQHTILSVAEQLGEPFAPPHIERWCNGWQVRAHFFAYFKYAAYQDSAAILSVLLNRRRLSVSLDWHCYKAGSSSIRLSDYNRWLATLDIQTFADFDLWHGSESEYADYATVAQRAAQGQLQLESPDDFFCIGRHIERDHLDGIDSVQWITRQIRALQPLYEACFDRAV</sequence>
<dbReference type="EMBL" id="UGRS01000001">
    <property type="protein sequence ID" value="SUA36773.1"/>
    <property type="molecule type" value="Genomic_DNA"/>
</dbReference>
<proteinExistence type="predicted"/>
<protein>
    <submittedName>
        <fullName evidence="1">Glucose-6-phosphate 1-dehydrogenase</fullName>
        <ecNumber evidence="1">1.1.1.49</ecNumber>
    </submittedName>
</protein>